<dbReference type="EMBL" id="CP034726">
    <property type="protein sequence ID" value="QBP17647.1"/>
    <property type="molecule type" value="Genomic_DNA"/>
</dbReference>
<accession>A0A4P6ZJK2</accession>
<dbReference type="Proteomes" id="UP000294321">
    <property type="component" value="Chromosome"/>
</dbReference>
<dbReference type="AlphaFoldDB" id="A0A4P6ZJK2"/>
<proteinExistence type="predicted"/>
<keyword evidence="2" id="KW-1185">Reference proteome</keyword>
<sequence>MSMRQILTNKEHHHITELKDSKLPIDHADLLKKFAKDVDHKTLKKLMIKSQYKDVNEGYYVAHKSSYDPSDQTYDADLPYDQWLDEYADKFIKNFDQIRQNHQKHFHTEMTVRFFVDYFIAMLHTQFVNENHQHRGKLIWVNGYEKEA</sequence>
<dbReference type="KEGG" id="lji:ELX58_00260"/>
<gene>
    <name evidence="1" type="ORF">ELX58_00260</name>
</gene>
<dbReference type="RefSeq" id="WP_133441193.1">
    <property type="nucleotide sequence ID" value="NZ_CP034726.1"/>
</dbReference>
<organism evidence="1 2">
    <name type="scientific">Acetilactobacillus jinshanensis</name>
    <dbReference type="NCBI Taxonomy" id="1720083"/>
    <lineage>
        <taxon>Bacteria</taxon>
        <taxon>Bacillati</taxon>
        <taxon>Bacillota</taxon>
        <taxon>Bacilli</taxon>
        <taxon>Lactobacillales</taxon>
        <taxon>Lactobacillaceae</taxon>
        <taxon>Acetilactobacillus</taxon>
    </lineage>
</organism>
<protein>
    <submittedName>
        <fullName evidence="1">Uncharacterized protein</fullName>
    </submittedName>
</protein>
<name>A0A4P6ZJK2_9LACO</name>
<evidence type="ECO:0000313" key="2">
    <source>
        <dbReference type="Proteomes" id="UP000294321"/>
    </source>
</evidence>
<reference evidence="2" key="1">
    <citation type="submission" date="2018-12" db="EMBL/GenBank/DDBJ databases">
        <title>A new species of lactobacillus.</title>
        <authorList>
            <person name="Jian Y."/>
            <person name="Xin L."/>
            <person name="Hong Z.J."/>
            <person name="Ming L.Z."/>
            <person name="Hong X.Z."/>
        </authorList>
    </citation>
    <scope>NUCLEOTIDE SEQUENCE [LARGE SCALE GENOMIC DNA]</scope>
    <source>
        <strain evidence="2">HSLZ-75</strain>
    </source>
</reference>
<evidence type="ECO:0000313" key="1">
    <source>
        <dbReference type="EMBL" id="QBP17647.1"/>
    </source>
</evidence>